<reference evidence="3 4" key="1">
    <citation type="submission" date="2017-07" db="EMBL/GenBank/DDBJ databases">
        <title>Isolation and whole genome analysis of endospore-forming bacteria from heroin.</title>
        <authorList>
            <person name="Kalinowski J."/>
            <person name="Ahrens B."/>
            <person name="Al-Dilaimi A."/>
            <person name="Winkler A."/>
            <person name="Wibberg D."/>
            <person name="Schleenbecker U."/>
            <person name="Ruckert C."/>
            <person name="Wolfel R."/>
            <person name="Grass G."/>
        </authorList>
    </citation>
    <scope>NUCLEOTIDE SEQUENCE [LARGE SCALE GENOMIC DNA]</scope>
    <source>
        <strain evidence="3 4">7539</strain>
    </source>
</reference>
<sequence length="444" mass="47931">MTDKVLFKGGTILTLDHKLGVLNGADLLVEGSKIAAVEQTIEGVDAEIVDAAGMIVMPGLVDTHRHTWQSIIRGIGSDWSLQTYLQSIYFGNLGSKRRPEDDYIAQWLGAVEALDGGVTTLLDWTMINSDEHTEQLIAGLRASGIRARFAYGSPGEESYWNRESRLDLAAKAEEVKNAYFASDGELVTMALAIRGPEFSSWEATIAEIEAARRLGLVCSMHLGFGNWGAQDRSVTKLHKAGLLGPDLNIVHGNAIANEELELLRDFGGSLSITPEIEMMMGHGYPVTGAAIERGVTAALGVDVVTSTGGDLFAQMKFALQAERAKENQRLLDEGIMPEQVPLSTKQMLEAATIEGAKALMLEDKIGTLTPGKEADLIMLRCDDVNLLPVTDPFGAVAQAAHPGNVDSVFVAGKAKKRNGQLVGIDKDRLKKQAVEARDFMLSSR</sequence>
<evidence type="ECO:0000313" key="4">
    <source>
        <dbReference type="Proteomes" id="UP000216207"/>
    </source>
</evidence>
<dbReference type="InterPro" id="IPR050287">
    <property type="entry name" value="MTA/SAH_deaminase"/>
</dbReference>
<dbReference type="InterPro" id="IPR011059">
    <property type="entry name" value="Metal-dep_hydrolase_composite"/>
</dbReference>
<comment type="caution">
    <text evidence="3">The sequence shown here is derived from an EMBL/GenBank/DDBJ whole genome shotgun (WGS) entry which is preliminary data.</text>
</comment>
<dbReference type="NCBIfam" id="NF006056">
    <property type="entry name" value="PRK08204.1"/>
    <property type="match status" value="1"/>
</dbReference>
<proteinExistence type="predicted"/>
<accession>A0A268NYY6</accession>
<keyword evidence="1" id="KW-0378">Hydrolase</keyword>
<dbReference type="InterPro" id="IPR006680">
    <property type="entry name" value="Amidohydro-rel"/>
</dbReference>
<evidence type="ECO:0000256" key="1">
    <source>
        <dbReference type="ARBA" id="ARBA00022801"/>
    </source>
</evidence>
<organism evidence="3 4">
    <name type="scientific">Shouchella clausii</name>
    <name type="common">Alkalihalobacillus clausii</name>
    <dbReference type="NCBI Taxonomy" id="79880"/>
    <lineage>
        <taxon>Bacteria</taxon>
        <taxon>Bacillati</taxon>
        <taxon>Bacillota</taxon>
        <taxon>Bacilli</taxon>
        <taxon>Bacillales</taxon>
        <taxon>Bacillaceae</taxon>
        <taxon>Shouchella</taxon>
    </lineage>
</organism>
<feature type="domain" description="Amidohydrolase-related" evidence="2">
    <location>
        <begin position="55"/>
        <end position="414"/>
    </location>
</feature>
<protein>
    <recommendedName>
        <fullName evidence="2">Amidohydrolase-related domain-containing protein</fullName>
    </recommendedName>
</protein>
<name>A0A268NYY6_SHOCL</name>
<evidence type="ECO:0000313" key="3">
    <source>
        <dbReference type="EMBL" id="PAE88703.1"/>
    </source>
</evidence>
<dbReference type="SUPFAM" id="SSF51338">
    <property type="entry name" value="Composite domain of metallo-dependent hydrolases"/>
    <property type="match status" value="1"/>
</dbReference>
<dbReference type="AlphaFoldDB" id="A0A268NYY6"/>
<dbReference type="PANTHER" id="PTHR43794:SF11">
    <property type="entry name" value="AMIDOHYDROLASE-RELATED DOMAIN-CONTAINING PROTEIN"/>
    <property type="match status" value="1"/>
</dbReference>
<dbReference type="Proteomes" id="UP000216207">
    <property type="component" value="Unassembled WGS sequence"/>
</dbReference>
<dbReference type="InterPro" id="IPR032466">
    <property type="entry name" value="Metal_Hydrolase"/>
</dbReference>
<dbReference type="Gene3D" id="3.20.20.140">
    <property type="entry name" value="Metal-dependent hydrolases"/>
    <property type="match status" value="1"/>
</dbReference>
<dbReference type="Pfam" id="PF01979">
    <property type="entry name" value="Amidohydro_1"/>
    <property type="match status" value="1"/>
</dbReference>
<dbReference type="RefSeq" id="WP_095293877.1">
    <property type="nucleotide sequence ID" value="NZ_BOQS01000001.1"/>
</dbReference>
<dbReference type="SUPFAM" id="SSF51556">
    <property type="entry name" value="Metallo-dependent hydrolases"/>
    <property type="match status" value="1"/>
</dbReference>
<dbReference type="PANTHER" id="PTHR43794">
    <property type="entry name" value="AMINOHYDROLASE SSNA-RELATED"/>
    <property type="match status" value="1"/>
</dbReference>
<dbReference type="EMBL" id="NPCC01000013">
    <property type="protein sequence ID" value="PAE88703.1"/>
    <property type="molecule type" value="Genomic_DNA"/>
</dbReference>
<dbReference type="GO" id="GO:0016810">
    <property type="term" value="F:hydrolase activity, acting on carbon-nitrogen (but not peptide) bonds"/>
    <property type="evidence" value="ECO:0007669"/>
    <property type="project" value="InterPro"/>
</dbReference>
<evidence type="ECO:0000259" key="2">
    <source>
        <dbReference type="Pfam" id="PF01979"/>
    </source>
</evidence>
<dbReference type="Gene3D" id="2.30.40.10">
    <property type="entry name" value="Urease, subunit C, domain 1"/>
    <property type="match status" value="1"/>
</dbReference>
<gene>
    <name evidence="3" type="ORF">CHH72_12055</name>
</gene>